<dbReference type="SMART" id="SM00345">
    <property type="entry name" value="HTH_GNTR"/>
    <property type="match status" value="1"/>
</dbReference>
<dbReference type="InterPro" id="IPR011711">
    <property type="entry name" value="GntR_C"/>
</dbReference>
<keyword evidence="1" id="KW-0805">Transcription regulation</keyword>
<evidence type="ECO:0000256" key="3">
    <source>
        <dbReference type="ARBA" id="ARBA00023163"/>
    </source>
</evidence>
<dbReference type="Pfam" id="PF07729">
    <property type="entry name" value="FCD"/>
    <property type="match status" value="1"/>
</dbReference>
<dbReference type="GO" id="GO:0003700">
    <property type="term" value="F:DNA-binding transcription factor activity"/>
    <property type="evidence" value="ECO:0007669"/>
    <property type="project" value="InterPro"/>
</dbReference>
<proteinExistence type="predicted"/>
<dbReference type="SUPFAM" id="SSF46785">
    <property type="entry name" value="Winged helix' DNA-binding domain"/>
    <property type="match status" value="1"/>
</dbReference>
<dbReference type="PANTHER" id="PTHR43537:SF5">
    <property type="entry name" value="UXU OPERON TRANSCRIPTIONAL REGULATOR"/>
    <property type="match status" value="1"/>
</dbReference>
<evidence type="ECO:0000256" key="1">
    <source>
        <dbReference type="ARBA" id="ARBA00023015"/>
    </source>
</evidence>
<dbReference type="RefSeq" id="WP_115921678.1">
    <property type="nucleotide sequence ID" value="NZ_QTUA01000001.1"/>
</dbReference>
<dbReference type="GO" id="GO:0003677">
    <property type="term" value="F:DNA binding"/>
    <property type="evidence" value="ECO:0007669"/>
    <property type="project" value="UniProtKB-KW"/>
</dbReference>
<keyword evidence="2" id="KW-0238">DNA-binding</keyword>
<dbReference type="Pfam" id="PF00392">
    <property type="entry name" value="GntR"/>
    <property type="match status" value="1"/>
</dbReference>
<sequence>MPRPETPTVTSAIKQLILDRHLRPGDPMPTENELVDLLGVSRSSVREAVRTLVALDILEVRHGHGTFVGGVSLRPLVEALVFRGVMSPGDDYRTVREVVEMRTSLDLAMAETVVERLAGRDAPELRELTRTMVAAAARGESFAEADCAFHVGLAALQDNQLFGQMVGALWEIHSTITPKLGLPTTRDIEDTAKAHVTLLERAVAGDLDGYRAAVVGHYAPLMRVLDKANPAVPAEEAIA</sequence>
<keyword evidence="6" id="KW-1185">Reference proteome</keyword>
<reference evidence="5 6" key="1">
    <citation type="submission" date="2018-08" db="EMBL/GenBank/DDBJ databases">
        <title>Sequencing the genomes of 1000 actinobacteria strains.</title>
        <authorList>
            <person name="Klenk H.-P."/>
        </authorList>
    </citation>
    <scope>NUCLEOTIDE SEQUENCE [LARGE SCALE GENOMIC DNA]</scope>
    <source>
        <strain evidence="5 6">DSM 22967</strain>
    </source>
</reference>
<evidence type="ECO:0000313" key="6">
    <source>
        <dbReference type="Proteomes" id="UP000256253"/>
    </source>
</evidence>
<dbReference type="InterPro" id="IPR000524">
    <property type="entry name" value="Tscrpt_reg_HTH_GntR"/>
</dbReference>
<keyword evidence="3" id="KW-0804">Transcription</keyword>
<dbReference type="SUPFAM" id="SSF48008">
    <property type="entry name" value="GntR ligand-binding domain-like"/>
    <property type="match status" value="1"/>
</dbReference>
<gene>
    <name evidence="5" type="ORF">DFJ65_0535</name>
</gene>
<evidence type="ECO:0000259" key="4">
    <source>
        <dbReference type="PROSITE" id="PS50949"/>
    </source>
</evidence>
<dbReference type="PANTHER" id="PTHR43537">
    <property type="entry name" value="TRANSCRIPTIONAL REGULATOR, GNTR FAMILY"/>
    <property type="match status" value="1"/>
</dbReference>
<dbReference type="InterPro" id="IPR008920">
    <property type="entry name" value="TF_FadR/GntR_C"/>
</dbReference>
<dbReference type="AlphaFoldDB" id="A0A3D9UXP1"/>
<dbReference type="EMBL" id="QTUA01000001">
    <property type="protein sequence ID" value="REF29581.1"/>
    <property type="molecule type" value="Genomic_DNA"/>
</dbReference>
<protein>
    <submittedName>
        <fullName evidence="5">GntR family transcriptional regulator</fullName>
    </submittedName>
</protein>
<dbReference type="OrthoDB" id="7989071at2"/>
<dbReference type="Gene3D" id="1.10.10.10">
    <property type="entry name" value="Winged helix-like DNA-binding domain superfamily/Winged helix DNA-binding domain"/>
    <property type="match status" value="1"/>
</dbReference>
<dbReference type="InterPro" id="IPR036388">
    <property type="entry name" value="WH-like_DNA-bd_sf"/>
</dbReference>
<accession>A0A3D9UXP1</accession>
<dbReference type="SMART" id="SM00895">
    <property type="entry name" value="FCD"/>
    <property type="match status" value="1"/>
</dbReference>
<dbReference type="InterPro" id="IPR036390">
    <property type="entry name" value="WH_DNA-bd_sf"/>
</dbReference>
<evidence type="ECO:0000313" key="5">
    <source>
        <dbReference type="EMBL" id="REF29581.1"/>
    </source>
</evidence>
<dbReference type="CDD" id="cd07377">
    <property type="entry name" value="WHTH_GntR"/>
    <property type="match status" value="1"/>
</dbReference>
<dbReference type="Proteomes" id="UP000256253">
    <property type="component" value="Unassembled WGS sequence"/>
</dbReference>
<name>A0A3D9UXP1_9MICO</name>
<organism evidence="5 6">
    <name type="scientific">Calidifontibacter indicus</name>
    <dbReference type="NCBI Taxonomy" id="419650"/>
    <lineage>
        <taxon>Bacteria</taxon>
        <taxon>Bacillati</taxon>
        <taxon>Actinomycetota</taxon>
        <taxon>Actinomycetes</taxon>
        <taxon>Micrococcales</taxon>
        <taxon>Dermacoccaceae</taxon>
        <taxon>Calidifontibacter</taxon>
    </lineage>
</organism>
<dbReference type="PROSITE" id="PS50949">
    <property type="entry name" value="HTH_GNTR"/>
    <property type="match status" value="1"/>
</dbReference>
<feature type="domain" description="HTH gntR-type" evidence="4">
    <location>
        <begin position="3"/>
        <end position="71"/>
    </location>
</feature>
<comment type="caution">
    <text evidence="5">The sequence shown here is derived from an EMBL/GenBank/DDBJ whole genome shotgun (WGS) entry which is preliminary data.</text>
</comment>
<dbReference type="PRINTS" id="PR00035">
    <property type="entry name" value="HTHGNTR"/>
</dbReference>
<evidence type="ECO:0000256" key="2">
    <source>
        <dbReference type="ARBA" id="ARBA00023125"/>
    </source>
</evidence>
<dbReference type="Gene3D" id="1.20.120.530">
    <property type="entry name" value="GntR ligand-binding domain-like"/>
    <property type="match status" value="1"/>
</dbReference>